<dbReference type="SUPFAM" id="SSF46894">
    <property type="entry name" value="C-terminal effector domain of the bipartite response regulators"/>
    <property type="match status" value="1"/>
</dbReference>
<dbReference type="GO" id="GO:0006355">
    <property type="term" value="P:regulation of DNA-templated transcription"/>
    <property type="evidence" value="ECO:0007669"/>
    <property type="project" value="InterPro"/>
</dbReference>
<dbReference type="Gene3D" id="3.40.50.2300">
    <property type="match status" value="1"/>
</dbReference>
<dbReference type="PANTHER" id="PTHR43214">
    <property type="entry name" value="TWO-COMPONENT RESPONSE REGULATOR"/>
    <property type="match status" value="1"/>
</dbReference>
<dbReference type="SMART" id="SM00421">
    <property type="entry name" value="HTH_LUXR"/>
    <property type="match status" value="1"/>
</dbReference>
<proteinExistence type="predicted"/>
<dbReference type="SMART" id="SM00448">
    <property type="entry name" value="REC"/>
    <property type="match status" value="1"/>
</dbReference>
<dbReference type="InterPro" id="IPR001789">
    <property type="entry name" value="Sig_transdc_resp-reg_receiver"/>
</dbReference>
<dbReference type="GO" id="GO:0000160">
    <property type="term" value="P:phosphorelay signal transduction system"/>
    <property type="evidence" value="ECO:0007669"/>
    <property type="project" value="InterPro"/>
</dbReference>
<sequence>MPSSEHAGGPAAVVVLDNDPFAARALAAVLSHDPRHFRVMWWCSSAPEAIQRCLHARELPQVLVCDIALSGMTGMDVCATIRKAGSRIGVVLVTAYDPKEYVADAVSVGAQAVLGKDEAMHGLMEAVQKAAAGRGVCGCPDVSAVAGPGRNEGGPRVVPRLSERERAVMRFFAKGMKADDIAERLDLSRNTVMTYSHRALRKLHAENREEAMEKCGRYDLFK</sequence>
<dbReference type="PROSITE" id="PS50110">
    <property type="entry name" value="RESPONSE_REGULATORY"/>
    <property type="match status" value="1"/>
</dbReference>
<evidence type="ECO:0000256" key="2">
    <source>
        <dbReference type="ARBA" id="ARBA00023125"/>
    </source>
</evidence>
<reference evidence="3 4" key="1">
    <citation type="submission" date="2014-12" db="EMBL/GenBank/DDBJ databases">
        <title>Complete genome sequence of Bifidobacterium longum subsp. infantis BT1.</title>
        <authorList>
            <person name="Kim J.F."/>
            <person name="Kwak M.-J."/>
        </authorList>
    </citation>
    <scope>NUCLEOTIDE SEQUENCE [LARGE SCALE GENOMIC DNA]</scope>
    <source>
        <strain evidence="3 4">BT1</strain>
    </source>
</reference>
<dbReference type="InterPro" id="IPR000792">
    <property type="entry name" value="Tscrpt_reg_LuxR_C"/>
</dbReference>
<dbReference type="Pfam" id="PF00072">
    <property type="entry name" value="Response_reg"/>
    <property type="match status" value="1"/>
</dbReference>
<dbReference type="Proteomes" id="UP000067206">
    <property type="component" value="Chromosome"/>
</dbReference>
<dbReference type="Gene3D" id="1.10.10.10">
    <property type="entry name" value="Winged helix-like DNA-binding domain superfamily/Winged helix DNA-binding domain"/>
    <property type="match status" value="1"/>
</dbReference>
<evidence type="ECO:0000313" key="4">
    <source>
        <dbReference type="Proteomes" id="UP000067206"/>
    </source>
</evidence>
<dbReference type="GO" id="GO:0003677">
    <property type="term" value="F:DNA binding"/>
    <property type="evidence" value="ECO:0007669"/>
    <property type="project" value="UniProtKB-KW"/>
</dbReference>
<dbReference type="InterPro" id="IPR016032">
    <property type="entry name" value="Sig_transdc_resp-reg_C-effctor"/>
</dbReference>
<dbReference type="InterPro" id="IPR039420">
    <property type="entry name" value="WalR-like"/>
</dbReference>
<dbReference type="InterPro" id="IPR036388">
    <property type="entry name" value="WH-like_DNA-bd_sf"/>
</dbReference>
<dbReference type="RefSeq" id="WP_060620479.1">
    <property type="nucleotide sequence ID" value="NZ_CP010411.1"/>
</dbReference>
<dbReference type="AlphaFoldDB" id="A0A0M3T5X1"/>
<evidence type="ECO:0000313" key="3">
    <source>
        <dbReference type="EMBL" id="ALE08971.1"/>
    </source>
</evidence>
<accession>A0A0M3T5X1</accession>
<organism evidence="3 4">
    <name type="scientific">Bifidobacterium longum subsp. infantis</name>
    <dbReference type="NCBI Taxonomy" id="1682"/>
    <lineage>
        <taxon>Bacteria</taxon>
        <taxon>Bacillati</taxon>
        <taxon>Actinomycetota</taxon>
        <taxon>Actinomycetes</taxon>
        <taxon>Bifidobacteriales</taxon>
        <taxon>Bifidobacteriaceae</taxon>
        <taxon>Bifidobacterium</taxon>
    </lineage>
</organism>
<protein>
    <submittedName>
        <fullName evidence="3">Two component transcriptional regulator, LuxR family</fullName>
    </submittedName>
</protein>
<evidence type="ECO:0000256" key="1">
    <source>
        <dbReference type="ARBA" id="ARBA00022553"/>
    </source>
</evidence>
<dbReference type="PRINTS" id="PR00038">
    <property type="entry name" value="HTHLUXR"/>
</dbReference>
<dbReference type="PROSITE" id="PS50043">
    <property type="entry name" value="HTH_LUXR_2"/>
    <property type="match status" value="1"/>
</dbReference>
<dbReference type="InterPro" id="IPR058245">
    <property type="entry name" value="NreC/VraR/RcsB-like_REC"/>
</dbReference>
<keyword evidence="2" id="KW-0238">DNA-binding</keyword>
<dbReference type="PATRIC" id="fig|1682.24.peg.896"/>
<name>A0A0M3T5X1_BIFLI</name>
<dbReference type="CDD" id="cd17535">
    <property type="entry name" value="REC_NarL-like"/>
    <property type="match status" value="1"/>
</dbReference>
<dbReference type="PROSITE" id="PS00622">
    <property type="entry name" value="HTH_LUXR_1"/>
    <property type="match status" value="1"/>
</dbReference>
<dbReference type="EMBL" id="CP010411">
    <property type="protein sequence ID" value="ALE08971.1"/>
    <property type="molecule type" value="Genomic_DNA"/>
</dbReference>
<dbReference type="CDD" id="cd06170">
    <property type="entry name" value="LuxR_C_like"/>
    <property type="match status" value="1"/>
</dbReference>
<gene>
    <name evidence="3" type="ORF">RY67_926</name>
</gene>
<dbReference type="SUPFAM" id="SSF52172">
    <property type="entry name" value="CheY-like"/>
    <property type="match status" value="1"/>
</dbReference>
<dbReference type="Pfam" id="PF00196">
    <property type="entry name" value="GerE"/>
    <property type="match status" value="1"/>
</dbReference>
<keyword evidence="1" id="KW-0597">Phosphoprotein</keyword>
<dbReference type="InterPro" id="IPR011006">
    <property type="entry name" value="CheY-like_superfamily"/>
</dbReference>